<name>A0A0F9CCN5_9ZZZZ</name>
<protein>
    <submittedName>
        <fullName evidence="1">Uncharacterized protein</fullName>
    </submittedName>
</protein>
<proteinExistence type="predicted"/>
<accession>A0A0F9CCN5</accession>
<gene>
    <name evidence="1" type="ORF">LCGC14_2338270</name>
</gene>
<dbReference type="EMBL" id="LAZR01033766">
    <property type="protein sequence ID" value="KKL47163.1"/>
    <property type="molecule type" value="Genomic_DNA"/>
</dbReference>
<reference evidence="1" key="1">
    <citation type="journal article" date="2015" name="Nature">
        <title>Complex archaea that bridge the gap between prokaryotes and eukaryotes.</title>
        <authorList>
            <person name="Spang A."/>
            <person name="Saw J.H."/>
            <person name="Jorgensen S.L."/>
            <person name="Zaremba-Niedzwiedzka K."/>
            <person name="Martijn J."/>
            <person name="Lind A.E."/>
            <person name="van Eijk R."/>
            <person name="Schleper C."/>
            <person name="Guy L."/>
            <person name="Ettema T.J."/>
        </authorList>
    </citation>
    <scope>NUCLEOTIDE SEQUENCE</scope>
</reference>
<feature type="non-terminal residue" evidence="1">
    <location>
        <position position="1"/>
    </location>
</feature>
<evidence type="ECO:0000313" key="1">
    <source>
        <dbReference type="EMBL" id="KKL47163.1"/>
    </source>
</evidence>
<comment type="caution">
    <text evidence="1">The sequence shown here is derived from an EMBL/GenBank/DDBJ whole genome shotgun (WGS) entry which is preliminary data.</text>
</comment>
<organism evidence="1">
    <name type="scientific">marine sediment metagenome</name>
    <dbReference type="NCBI Taxonomy" id="412755"/>
    <lineage>
        <taxon>unclassified sequences</taxon>
        <taxon>metagenomes</taxon>
        <taxon>ecological metagenomes</taxon>
    </lineage>
</organism>
<sequence length="268" mass="31352">FKADTKNKKWLENTWRITAYGWDMDLPEEQVEAHVAFKQVQRDTSNNSAEAMLFRVDDTTGYSDMRVELGLEDEDGGLKAVDRTRVPIWRIQVQFRDKDAEYEAIVDDDLGKQAAERAAFLAKEENEDYAVGRRQIQFYELALDPSDERSDLLDDFVEWKLMDRKGQDDERFLKDNQNLYALLRDPEVMDKPIRVIDFSEVPSVAIERLMTRYFATLSEGRFLFRHNNPALEKWLVEIEGYKSVGDRWMEAAPSGRSRFSRLAGRFAR</sequence>
<dbReference type="AlphaFoldDB" id="A0A0F9CCN5"/>